<keyword evidence="6" id="KW-0677">Repeat</keyword>
<dbReference type="Gene3D" id="3.10.350.10">
    <property type="entry name" value="LysM domain"/>
    <property type="match status" value="1"/>
</dbReference>
<evidence type="ECO:0000313" key="14">
    <source>
        <dbReference type="Proteomes" id="UP000012081"/>
    </source>
</evidence>
<dbReference type="Pfam" id="PF00877">
    <property type="entry name" value="NLPC_P60"/>
    <property type="match status" value="1"/>
</dbReference>
<dbReference type="Pfam" id="PF08239">
    <property type="entry name" value="SH3_3"/>
    <property type="match status" value="1"/>
</dbReference>
<comment type="function">
    <text evidence="1">This major extracellular protein may be involved in the invasion of non-professional phagocytic cells by Listeria.</text>
</comment>
<evidence type="ECO:0000256" key="8">
    <source>
        <dbReference type="ARBA" id="ARBA00022807"/>
    </source>
</evidence>
<dbReference type="PROSITE" id="PS51782">
    <property type="entry name" value="LYSM"/>
    <property type="match status" value="1"/>
</dbReference>
<sequence>MKKTTRILAILSVCAFMPVTAHASSPVYVVQAGDTLMKIARENQTTVQELMQVNQLSSDRLSIGQSLSLPGTATPPVYAAAESAVNEAPADIVSQGKSSSIRAGIKARITGDIVNVRKSPTLDSEVIGKLPMGAVVDVLDPGAEWTKISFGQDESFVATDYLDEVSSSSESSSKEESKKRKKSSFSTKELYRAFEPLLNTPYVLGGTTTSGFDCSGFTSYVFKELGITLPRTSEEQFQGGQAVSLDDALPGDLVFYDTMGRGRVSHVAIYLGDDLIVHANGDDVRYEKLSNMHKLYPFFGVKRYSDE</sequence>
<evidence type="ECO:0000256" key="6">
    <source>
        <dbReference type="ARBA" id="ARBA00022737"/>
    </source>
</evidence>
<dbReference type="InterPro" id="IPR000064">
    <property type="entry name" value="NLP_P60_dom"/>
</dbReference>
<dbReference type="PROSITE" id="PS51935">
    <property type="entry name" value="NLPC_P60"/>
    <property type="match status" value="1"/>
</dbReference>
<dbReference type="Gene3D" id="3.90.1720.10">
    <property type="entry name" value="endopeptidase domain like (from Nostoc punctiforme)"/>
    <property type="match status" value="1"/>
</dbReference>
<keyword evidence="7" id="KW-0378">Hydrolase</keyword>
<dbReference type="SUPFAM" id="SSF54106">
    <property type="entry name" value="LysM domain"/>
    <property type="match status" value="1"/>
</dbReference>
<dbReference type="PANTHER" id="PTHR47053">
    <property type="entry name" value="MUREIN DD-ENDOPEPTIDASE MEPH-RELATED"/>
    <property type="match status" value="1"/>
</dbReference>
<proteinExistence type="inferred from homology"/>
<evidence type="ECO:0000256" key="4">
    <source>
        <dbReference type="ARBA" id="ARBA00022670"/>
    </source>
</evidence>
<dbReference type="InterPro" id="IPR038765">
    <property type="entry name" value="Papain-like_cys_pep_sf"/>
</dbReference>
<evidence type="ECO:0000256" key="2">
    <source>
        <dbReference type="ARBA" id="ARBA00007074"/>
    </source>
</evidence>
<keyword evidence="8" id="KW-0788">Thiol protease</keyword>
<dbReference type="SMART" id="SM00257">
    <property type="entry name" value="LysM"/>
    <property type="match status" value="1"/>
</dbReference>
<protein>
    <recommendedName>
        <fullName evidence="3">Probable endopeptidase p60</fullName>
    </recommendedName>
    <alternativeName>
        <fullName evidence="9">Invasion-associated protein p60</fullName>
    </alternativeName>
</protein>
<gene>
    <name evidence="13" type="ORF">I532_05685</name>
</gene>
<dbReference type="InterPro" id="IPR051202">
    <property type="entry name" value="Peptidase_C40"/>
</dbReference>
<evidence type="ECO:0000256" key="10">
    <source>
        <dbReference type="SAM" id="SignalP"/>
    </source>
</evidence>
<dbReference type="PATRIC" id="fig|1300222.3.peg.1167"/>
<comment type="caution">
    <text evidence="13">The sequence shown here is derived from an EMBL/GenBank/DDBJ whole genome shotgun (WGS) entry which is preliminary data.</text>
</comment>
<evidence type="ECO:0000256" key="5">
    <source>
        <dbReference type="ARBA" id="ARBA00022729"/>
    </source>
</evidence>
<feature type="domain" description="NlpC/P60" evidence="12">
    <location>
        <begin position="184"/>
        <end position="305"/>
    </location>
</feature>
<feature type="chain" id="PRO_5004095178" description="Probable endopeptidase p60" evidence="10">
    <location>
        <begin position="24"/>
        <end position="307"/>
    </location>
</feature>
<keyword evidence="4" id="KW-0645">Protease</keyword>
<dbReference type="STRING" id="1300222.I532_05685"/>
<dbReference type="EMBL" id="APBN01000002">
    <property type="protein sequence ID" value="EMT53479.1"/>
    <property type="molecule type" value="Genomic_DNA"/>
</dbReference>
<dbReference type="OrthoDB" id="9813368at2"/>
<reference evidence="13 14" key="1">
    <citation type="submission" date="2013-03" db="EMBL/GenBank/DDBJ databases">
        <title>Assembly of a new bacterial strain Brevibacillus borstelensis AK1.</title>
        <authorList>
            <person name="Rajan I."/>
            <person name="PoliReddy D."/>
            <person name="Sugumar T."/>
            <person name="Rathinam K."/>
            <person name="Alqarawi S."/>
            <person name="Khalil A.B."/>
            <person name="Sivakumar N."/>
        </authorList>
    </citation>
    <scope>NUCLEOTIDE SEQUENCE [LARGE SCALE GENOMIC DNA]</scope>
    <source>
        <strain evidence="13 14">AK1</strain>
    </source>
</reference>
<evidence type="ECO:0000259" key="12">
    <source>
        <dbReference type="PROSITE" id="PS51935"/>
    </source>
</evidence>
<accession>M8DB07</accession>
<dbReference type="AlphaFoldDB" id="M8DB07"/>
<dbReference type="GO" id="GO:0008234">
    <property type="term" value="F:cysteine-type peptidase activity"/>
    <property type="evidence" value="ECO:0007669"/>
    <property type="project" value="UniProtKB-KW"/>
</dbReference>
<evidence type="ECO:0000313" key="13">
    <source>
        <dbReference type="EMBL" id="EMT53479.1"/>
    </source>
</evidence>
<dbReference type="CDD" id="cd00118">
    <property type="entry name" value="LysM"/>
    <property type="match status" value="1"/>
</dbReference>
<keyword evidence="14" id="KW-1185">Reference proteome</keyword>
<dbReference type="Proteomes" id="UP000012081">
    <property type="component" value="Unassembled WGS sequence"/>
</dbReference>
<dbReference type="Gene3D" id="2.30.30.40">
    <property type="entry name" value="SH3 Domains"/>
    <property type="match status" value="1"/>
</dbReference>
<name>M8DB07_9BACL</name>
<dbReference type="RefSeq" id="WP_003386952.1">
    <property type="nucleotide sequence ID" value="NZ_APBN01000002.1"/>
</dbReference>
<dbReference type="SUPFAM" id="SSF54001">
    <property type="entry name" value="Cysteine proteinases"/>
    <property type="match status" value="1"/>
</dbReference>
<dbReference type="PANTHER" id="PTHR47053:SF1">
    <property type="entry name" value="MUREIN DD-ENDOPEPTIDASE MEPH-RELATED"/>
    <property type="match status" value="1"/>
</dbReference>
<dbReference type="GO" id="GO:0006508">
    <property type="term" value="P:proteolysis"/>
    <property type="evidence" value="ECO:0007669"/>
    <property type="project" value="UniProtKB-KW"/>
</dbReference>
<feature type="signal peptide" evidence="10">
    <location>
        <begin position="1"/>
        <end position="23"/>
    </location>
</feature>
<dbReference type="InterPro" id="IPR018392">
    <property type="entry name" value="LysM"/>
</dbReference>
<dbReference type="Pfam" id="PF01476">
    <property type="entry name" value="LysM"/>
    <property type="match status" value="1"/>
</dbReference>
<dbReference type="InterPro" id="IPR036779">
    <property type="entry name" value="LysM_dom_sf"/>
</dbReference>
<organism evidence="13 14">
    <name type="scientific">Brevibacillus borstelensis AK1</name>
    <dbReference type="NCBI Taxonomy" id="1300222"/>
    <lineage>
        <taxon>Bacteria</taxon>
        <taxon>Bacillati</taxon>
        <taxon>Bacillota</taxon>
        <taxon>Bacilli</taxon>
        <taxon>Bacillales</taxon>
        <taxon>Paenibacillaceae</taxon>
        <taxon>Brevibacillus</taxon>
    </lineage>
</organism>
<dbReference type="InterPro" id="IPR003646">
    <property type="entry name" value="SH3-like_bac-type"/>
</dbReference>
<feature type="domain" description="LysM" evidence="11">
    <location>
        <begin position="26"/>
        <end position="69"/>
    </location>
</feature>
<evidence type="ECO:0000256" key="1">
    <source>
        <dbReference type="ARBA" id="ARBA00003740"/>
    </source>
</evidence>
<evidence type="ECO:0000256" key="3">
    <source>
        <dbReference type="ARBA" id="ARBA00013385"/>
    </source>
</evidence>
<evidence type="ECO:0000256" key="9">
    <source>
        <dbReference type="ARBA" id="ARBA00032855"/>
    </source>
</evidence>
<comment type="similarity">
    <text evidence="2">Belongs to the peptidase C40 family.</text>
</comment>
<evidence type="ECO:0000256" key="7">
    <source>
        <dbReference type="ARBA" id="ARBA00022801"/>
    </source>
</evidence>
<keyword evidence="5 10" id="KW-0732">Signal</keyword>
<evidence type="ECO:0000259" key="11">
    <source>
        <dbReference type="PROSITE" id="PS51782"/>
    </source>
</evidence>